<dbReference type="PANTHER" id="PTHR34047">
    <property type="entry name" value="NUCLEAR INTRON MATURASE 1, MITOCHONDRIAL-RELATED"/>
    <property type="match status" value="1"/>
</dbReference>
<dbReference type="InterPro" id="IPR000477">
    <property type="entry name" value="RT_dom"/>
</dbReference>
<sequence length="246" mass="29246">MDDSLNKSILSSRFCKIKRIDRVYQFFTIGYNKFSNFEIKRDNRQYLLCLADIKNYFNSIDHILLKRILVEIFDKLEIPLNYIPIVLNSFGNQKGIPIGSPLSSLIANLFISDLDGNILSHPYVVNYTRYMDDFKIILKTPNDKESREEFKNFLKIQLNELNLELKEEKFEIKNIDINSFKYEYNRIFKEYTRKYFDLIRPIKYGFGIILYLLRKEEKLTIKSNLKKLAVKISKALELNGITFNED</sequence>
<dbReference type="CDD" id="cd01646">
    <property type="entry name" value="RT_Bac_retron_I"/>
    <property type="match status" value="1"/>
</dbReference>
<evidence type="ECO:0000313" key="3">
    <source>
        <dbReference type="EMBL" id="GAH51356.1"/>
    </source>
</evidence>
<dbReference type="Pfam" id="PF00078">
    <property type="entry name" value="RVT_1"/>
    <property type="match status" value="1"/>
</dbReference>
<evidence type="ECO:0000259" key="2">
    <source>
        <dbReference type="PROSITE" id="PS50878"/>
    </source>
</evidence>
<accession>X1G0C2</accession>
<name>X1G0C2_9ZZZZ</name>
<feature type="coiled-coil region" evidence="1">
    <location>
        <begin position="151"/>
        <end position="178"/>
    </location>
</feature>
<comment type="caution">
    <text evidence="3">The sequence shown here is derived from an EMBL/GenBank/DDBJ whole genome shotgun (WGS) entry which is preliminary data.</text>
</comment>
<keyword evidence="1" id="KW-0175">Coiled coil</keyword>
<dbReference type="SUPFAM" id="SSF56672">
    <property type="entry name" value="DNA/RNA polymerases"/>
    <property type="match status" value="1"/>
</dbReference>
<protein>
    <recommendedName>
        <fullName evidence="2">Reverse transcriptase domain-containing protein</fullName>
    </recommendedName>
</protein>
<dbReference type="PANTHER" id="PTHR34047:SF8">
    <property type="entry name" value="PROTEIN YKFC"/>
    <property type="match status" value="1"/>
</dbReference>
<dbReference type="InterPro" id="IPR051083">
    <property type="entry name" value="GrpII_Intron_Splice-Mob/Def"/>
</dbReference>
<organism evidence="3">
    <name type="scientific">marine sediment metagenome</name>
    <dbReference type="NCBI Taxonomy" id="412755"/>
    <lineage>
        <taxon>unclassified sequences</taxon>
        <taxon>metagenomes</taxon>
        <taxon>ecological metagenomes</taxon>
    </lineage>
</organism>
<dbReference type="AlphaFoldDB" id="X1G0C2"/>
<reference evidence="3" key="1">
    <citation type="journal article" date="2014" name="Front. Microbiol.">
        <title>High frequency of phylogenetically diverse reductive dehalogenase-homologous genes in deep subseafloor sedimentary metagenomes.</title>
        <authorList>
            <person name="Kawai M."/>
            <person name="Futagami T."/>
            <person name="Toyoda A."/>
            <person name="Takaki Y."/>
            <person name="Nishi S."/>
            <person name="Hori S."/>
            <person name="Arai W."/>
            <person name="Tsubouchi T."/>
            <person name="Morono Y."/>
            <person name="Uchiyama I."/>
            <person name="Ito T."/>
            <person name="Fujiyama A."/>
            <person name="Inagaki F."/>
            <person name="Takami H."/>
        </authorList>
    </citation>
    <scope>NUCLEOTIDE SEQUENCE</scope>
    <source>
        <strain evidence="3">Expedition CK06-06</strain>
    </source>
</reference>
<proteinExistence type="predicted"/>
<feature type="domain" description="Reverse transcriptase" evidence="2">
    <location>
        <begin position="1"/>
        <end position="210"/>
    </location>
</feature>
<evidence type="ECO:0000256" key="1">
    <source>
        <dbReference type="SAM" id="Coils"/>
    </source>
</evidence>
<feature type="non-terminal residue" evidence="3">
    <location>
        <position position="246"/>
    </location>
</feature>
<gene>
    <name evidence="3" type="ORF">S03H2_29803</name>
</gene>
<dbReference type="EMBL" id="BARU01018006">
    <property type="protein sequence ID" value="GAH51356.1"/>
    <property type="molecule type" value="Genomic_DNA"/>
</dbReference>
<dbReference type="PROSITE" id="PS50878">
    <property type="entry name" value="RT_POL"/>
    <property type="match status" value="1"/>
</dbReference>
<dbReference type="InterPro" id="IPR043502">
    <property type="entry name" value="DNA/RNA_pol_sf"/>
</dbReference>